<accession>A0ABY2SFU3</accession>
<dbReference type="EMBL" id="SZPQ01000041">
    <property type="protein sequence ID" value="TKI03583.1"/>
    <property type="molecule type" value="Genomic_DNA"/>
</dbReference>
<organism evidence="1 2">
    <name type="scientific">Martelella alba</name>
    <dbReference type="NCBI Taxonomy" id="2590451"/>
    <lineage>
        <taxon>Bacteria</taxon>
        <taxon>Pseudomonadati</taxon>
        <taxon>Pseudomonadota</taxon>
        <taxon>Alphaproteobacteria</taxon>
        <taxon>Hyphomicrobiales</taxon>
        <taxon>Aurantimonadaceae</taxon>
        <taxon>Martelella</taxon>
    </lineage>
</organism>
<reference evidence="1 2" key="1">
    <citation type="submission" date="2019-04" db="EMBL/GenBank/DDBJ databases">
        <authorList>
            <person name="Li M."/>
            <person name="Gao C."/>
        </authorList>
    </citation>
    <scope>NUCLEOTIDE SEQUENCE [LARGE SCALE GENOMIC DNA]</scope>
    <source>
        <strain evidence="1 2">BGMRC 2031</strain>
    </source>
</reference>
<dbReference type="RefSeq" id="WP_136992323.1">
    <property type="nucleotide sequence ID" value="NZ_SZPQ01000041.1"/>
</dbReference>
<proteinExistence type="predicted"/>
<evidence type="ECO:0000313" key="1">
    <source>
        <dbReference type="EMBL" id="TKI03583.1"/>
    </source>
</evidence>
<protein>
    <submittedName>
        <fullName evidence="1">Uncharacterized protein</fullName>
    </submittedName>
</protein>
<gene>
    <name evidence="1" type="ORF">FCN80_21130</name>
</gene>
<keyword evidence="2" id="KW-1185">Reference proteome</keyword>
<name>A0ABY2SFU3_9HYPH</name>
<sequence>MSIKNRVKDRMADGKMRPLYRGENGVMTSEFIPYSRRPVNYSSSPGWWISLFMSKPRRRKNKALCLAILQGRRDWDETSFPLGNSKPHIYYW</sequence>
<dbReference type="Proteomes" id="UP000305202">
    <property type="component" value="Unassembled WGS sequence"/>
</dbReference>
<evidence type="ECO:0000313" key="2">
    <source>
        <dbReference type="Proteomes" id="UP000305202"/>
    </source>
</evidence>
<comment type="caution">
    <text evidence="1">The sequence shown here is derived from an EMBL/GenBank/DDBJ whole genome shotgun (WGS) entry which is preliminary data.</text>
</comment>